<organism evidence="2 3">
    <name type="scientific">Oryzias melastigma</name>
    <name type="common">Marine medaka</name>
    <dbReference type="NCBI Taxonomy" id="30732"/>
    <lineage>
        <taxon>Eukaryota</taxon>
        <taxon>Metazoa</taxon>
        <taxon>Chordata</taxon>
        <taxon>Craniata</taxon>
        <taxon>Vertebrata</taxon>
        <taxon>Euteleostomi</taxon>
        <taxon>Actinopterygii</taxon>
        <taxon>Neopterygii</taxon>
        <taxon>Teleostei</taxon>
        <taxon>Neoteleostei</taxon>
        <taxon>Acanthomorphata</taxon>
        <taxon>Ovalentaria</taxon>
        <taxon>Atherinomorphae</taxon>
        <taxon>Beloniformes</taxon>
        <taxon>Adrianichthyidae</taxon>
        <taxon>Oryziinae</taxon>
        <taxon>Oryzias</taxon>
    </lineage>
</organism>
<protein>
    <submittedName>
        <fullName evidence="2">Uncharacterized protein</fullName>
    </submittedName>
</protein>
<feature type="region of interest" description="Disordered" evidence="1">
    <location>
        <begin position="10"/>
        <end position="43"/>
    </location>
</feature>
<reference evidence="2" key="1">
    <citation type="journal article" name="BMC Genomics">
        <title>Long-read sequencing and de novo genome assembly of marine medaka (Oryzias melastigma).</title>
        <authorList>
            <person name="Liang P."/>
            <person name="Saqib H.S.A."/>
            <person name="Ni X."/>
            <person name="Shen Y."/>
        </authorList>
    </citation>
    <scope>NUCLEOTIDE SEQUENCE</scope>
    <source>
        <strain evidence="2">Bigg-433</strain>
    </source>
</reference>
<name>A0A834EZ42_ORYME</name>
<evidence type="ECO:0000313" key="3">
    <source>
        <dbReference type="Proteomes" id="UP000646548"/>
    </source>
</evidence>
<proteinExistence type="predicted"/>
<dbReference type="Proteomes" id="UP000646548">
    <property type="component" value="Unassembled WGS sequence"/>
</dbReference>
<dbReference type="EMBL" id="WKFB01000657">
    <property type="protein sequence ID" value="KAF6719000.1"/>
    <property type="molecule type" value="Genomic_DNA"/>
</dbReference>
<feature type="compositionally biased region" description="Low complexity" evidence="1">
    <location>
        <begin position="20"/>
        <end position="31"/>
    </location>
</feature>
<accession>A0A834EZ42</accession>
<evidence type="ECO:0000256" key="1">
    <source>
        <dbReference type="SAM" id="MobiDB-lite"/>
    </source>
</evidence>
<comment type="caution">
    <text evidence="2">The sequence shown here is derived from an EMBL/GenBank/DDBJ whole genome shotgun (WGS) entry which is preliminary data.</text>
</comment>
<dbReference type="AlphaFoldDB" id="A0A834EZ42"/>
<evidence type="ECO:0000313" key="2">
    <source>
        <dbReference type="EMBL" id="KAF6719000.1"/>
    </source>
</evidence>
<gene>
    <name evidence="2" type="ORF">FQA47_006460</name>
</gene>
<sequence>MGAIVKLTKQGGRRSDGPLSSYSRASAADGSSRARRKADATKQGKHRHSYRMWVLSAFSYECVCSVFIFLEKQLQTLPYVLPTFHKKAQMKKRTRNVSKQLQTLGNTFVLFPAVTSNNSPHCFGLVSFPSFLLFSKPCVCACVGVCARGGVRVHVTVQNYFCKYK</sequence>